<evidence type="ECO:0000313" key="1">
    <source>
        <dbReference type="EMBL" id="MCK0538026.1"/>
    </source>
</evidence>
<evidence type="ECO:0000313" key="2">
    <source>
        <dbReference type="Proteomes" id="UP001165524"/>
    </source>
</evidence>
<dbReference type="RefSeq" id="WP_246952232.1">
    <property type="nucleotide sequence ID" value="NZ_JALKII010000006.1"/>
</dbReference>
<accession>A0ABT0E856</accession>
<keyword evidence="1" id="KW-0255">Endonuclease</keyword>
<keyword evidence="1" id="KW-0378">Hydrolase</keyword>
<dbReference type="EMBL" id="JALKII010000006">
    <property type="protein sequence ID" value="MCK0538026.1"/>
    <property type="molecule type" value="Genomic_DNA"/>
</dbReference>
<protein>
    <submittedName>
        <fullName evidence="1">Restriction endonuclease</fullName>
    </submittedName>
</protein>
<sequence>MKYDSLEPNHYATMIKESGLTIYDAIEIGDPDLWIPTPELEHLLNTAMQGLSLTGLPLRTRSKVVKEHVCRALGYPVPASFKKTQPRFQGQFFDTYVQKSNNLQVWNEELAPSRRYVIIRLNDEDIVVKVKVVTGDTLAMLDTTGTLTQKYQARLNPGETELELISNKDTELLRGFVRPTLDLAAVASPVNQPQADQLLPIGEIFDRLKSLVGKSFADSGYDQERNRGAALHRLVCQSLGYADYRDDGQFPDVRHQLLEVKLQTSPTIDLGLVCPNSTEALDVPMIEGRQIRHCDVRYALFYAFTNGQDVTLTKLFLTTGEDFFTRFPQFQGKVLNKKLQIPLPAGFFDD</sequence>
<organism evidence="1 2">
    <name type="scientific">Alcanivorax quisquiliarum</name>
    <dbReference type="NCBI Taxonomy" id="2933565"/>
    <lineage>
        <taxon>Bacteria</taxon>
        <taxon>Pseudomonadati</taxon>
        <taxon>Pseudomonadota</taxon>
        <taxon>Gammaproteobacteria</taxon>
        <taxon>Oceanospirillales</taxon>
        <taxon>Alcanivoracaceae</taxon>
        <taxon>Alcanivorax</taxon>
    </lineage>
</organism>
<gene>
    <name evidence="1" type="ORF">MU846_09915</name>
</gene>
<dbReference type="GO" id="GO:0004519">
    <property type="term" value="F:endonuclease activity"/>
    <property type="evidence" value="ECO:0007669"/>
    <property type="project" value="UniProtKB-KW"/>
</dbReference>
<proteinExistence type="predicted"/>
<keyword evidence="2" id="KW-1185">Reference proteome</keyword>
<comment type="caution">
    <text evidence="1">The sequence shown here is derived from an EMBL/GenBank/DDBJ whole genome shotgun (WGS) entry which is preliminary data.</text>
</comment>
<reference evidence="1" key="1">
    <citation type="submission" date="2022-04" db="EMBL/GenBank/DDBJ databases">
        <title>Alcanivorax sp. CY1518 draft genome sequence.</title>
        <authorList>
            <person name="Zhao G."/>
            <person name="An M."/>
        </authorList>
    </citation>
    <scope>NUCLEOTIDE SEQUENCE</scope>
    <source>
        <strain evidence="1">CY1518</strain>
    </source>
</reference>
<keyword evidence="1" id="KW-0540">Nuclease</keyword>
<dbReference type="Proteomes" id="UP001165524">
    <property type="component" value="Unassembled WGS sequence"/>
</dbReference>
<name>A0ABT0E856_9GAMM</name>